<name>A0A834CSC3_ORYME</name>
<dbReference type="Proteomes" id="UP000646548">
    <property type="component" value="Unassembled WGS sequence"/>
</dbReference>
<feature type="region of interest" description="Disordered" evidence="1">
    <location>
        <begin position="30"/>
        <end position="75"/>
    </location>
</feature>
<sequence>MRAIPTVHLCETDKVDNDHLLASYFVEGADSGASTRQRSNTGLTETGKRQTPLGGVQPNQQFHQQQLTTVRRVQN</sequence>
<feature type="compositionally biased region" description="Polar residues" evidence="1">
    <location>
        <begin position="32"/>
        <end position="44"/>
    </location>
</feature>
<accession>A0A834CSC3</accession>
<protein>
    <submittedName>
        <fullName evidence="2">Uncharacterized protein</fullName>
    </submittedName>
</protein>
<proteinExistence type="predicted"/>
<evidence type="ECO:0000313" key="2">
    <source>
        <dbReference type="EMBL" id="KAF6731760.1"/>
    </source>
</evidence>
<evidence type="ECO:0000313" key="3">
    <source>
        <dbReference type="Proteomes" id="UP000646548"/>
    </source>
</evidence>
<reference evidence="2" key="1">
    <citation type="journal article" name="BMC Genomics">
        <title>Long-read sequencing and de novo genome assembly of marine medaka (Oryzias melastigma).</title>
        <authorList>
            <person name="Liang P."/>
            <person name="Saqib H.S.A."/>
            <person name="Ni X."/>
            <person name="Shen Y."/>
        </authorList>
    </citation>
    <scope>NUCLEOTIDE SEQUENCE</scope>
    <source>
        <strain evidence="2">Bigg-433</strain>
    </source>
</reference>
<gene>
    <name evidence="2" type="ORF">FQA47_020707</name>
</gene>
<organism evidence="2 3">
    <name type="scientific">Oryzias melastigma</name>
    <name type="common">Marine medaka</name>
    <dbReference type="NCBI Taxonomy" id="30732"/>
    <lineage>
        <taxon>Eukaryota</taxon>
        <taxon>Metazoa</taxon>
        <taxon>Chordata</taxon>
        <taxon>Craniata</taxon>
        <taxon>Vertebrata</taxon>
        <taxon>Euteleostomi</taxon>
        <taxon>Actinopterygii</taxon>
        <taxon>Neopterygii</taxon>
        <taxon>Teleostei</taxon>
        <taxon>Neoteleostei</taxon>
        <taxon>Acanthomorphata</taxon>
        <taxon>Ovalentaria</taxon>
        <taxon>Atherinomorphae</taxon>
        <taxon>Beloniformes</taxon>
        <taxon>Adrianichthyidae</taxon>
        <taxon>Oryziinae</taxon>
        <taxon>Oryzias</taxon>
    </lineage>
</organism>
<evidence type="ECO:0000256" key="1">
    <source>
        <dbReference type="SAM" id="MobiDB-lite"/>
    </source>
</evidence>
<dbReference type="AlphaFoldDB" id="A0A834CSC3"/>
<feature type="compositionally biased region" description="Polar residues" evidence="1">
    <location>
        <begin position="57"/>
        <end position="75"/>
    </location>
</feature>
<dbReference type="EMBL" id="WKFB01000207">
    <property type="protein sequence ID" value="KAF6731760.1"/>
    <property type="molecule type" value="Genomic_DNA"/>
</dbReference>
<comment type="caution">
    <text evidence="2">The sequence shown here is derived from an EMBL/GenBank/DDBJ whole genome shotgun (WGS) entry which is preliminary data.</text>
</comment>